<gene>
    <name evidence="2" type="ORF">ACHHYP_11808</name>
</gene>
<dbReference type="Proteomes" id="UP000243579">
    <property type="component" value="Unassembled WGS sequence"/>
</dbReference>
<reference evidence="2 3" key="1">
    <citation type="journal article" date="2014" name="Genome Biol. Evol.">
        <title>The secreted proteins of Achlya hypogyna and Thraustotheca clavata identify the ancestral oomycete secretome and reveal gene acquisitions by horizontal gene transfer.</title>
        <authorList>
            <person name="Misner I."/>
            <person name="Blouin N."/>
            <person name="Leonard G."/>
            <person name="Richards T.A."/>
            <person name="Lane C.E."/>
        </authorList>
    </citation>
    <scope>NUCLEOTIDE SEQUENCE [LARGE SCALE GENOMIC DNA]</scope>
    <source>
        <strain evidence="2 3">ATCC 48635</strain>
    </source>
</reference>
<comment type="caution">
    <text evidence="2">The sequence shown here is derived from an EMBL/GenBank/DDBJ whole genome shotgun (WGS) entry which is preliminary data.</text>
</comment>
<sequence length="361" mass="40613">MARQPVYVEWRDPRAALAWDIALLQSVFTRLRRKHALDQVNLDFFSKQQVLDELVAHEGGKLLAMRANLRAFHTRLASLSNVQESVSLDLFRITRVRDPTLSFPLARALLETLASPAIEAADAAACRPPYRSLWCVHNKKLASQSPATDYKVCEPRPRALSAAEKRHLEQVEKWTSERAKALARHVVQSLLRQCVSSNAPRRRTPATAADRLRRDAPLPEPSRAAEPLPSSPKPVSSAARKLMKQRRASIVAQKEVERMTDLRLQILCPGFSDLLPELPDAAPMPHPIEAFIALAESAGKADAASRLWAHYKVQAVLHEVVAAYLVEHPLASNETDHRDAFLACFFTWHKELRTRTLKLLR</sequence>
<accession>A0A1V9YID2</accession>
<evidence type="ECO:0000313" key="3">
    <source>
        <dbReference type="Proteomes" id="UP000243579"/>
    </source>
</evidence>
<protein>
    <submittedName>
        <fullName evidence="2">Uncharacterized protein</fullName>
    </submittedName>
</protein>
<dbReference type="AlphaFoldDB" id="A0A1V9YID2"/>
<feature type="region of interest" description="Disordered" evidence="1">
    <location>
        <begin position="197"/>
        <end position="242"/>
    </location>
</feature>
<proteinExistence type="predicted"/>
<name>A0A1V9YID2_ACHHY</name>
<keyword evidence="3" id="KW-1185">Reference proteome</keyword>
<evidence type="ECO:0000256" key="1">
    <source>
        <dbReference type="SAM" id="MobiDB-lite"/>
    </source>
</evidence>
<evidence type="ECO:0000313" key="2">
    <source>
        <dbReference type="EMBL" id="OQR85468.1"/>
    </source>
</evidence>
<dbReference type="EMBL" id="JNBR01001675">
    <property type="protein sequence ID" value="OQR85468.1"/>
    <property type="molecule type" value="Genomic_DNA"/>
</dbReference>
<organism evidence="2 3">
    <name type="scientific">Achlya hypogyna</name>
    <name type="common">Oomycete</name>
    <name type="synonym">Protoachlya hypogyna</name>
    <dbReference type="NCBI Taxonomy" id="1202772"/>
    <lineage>
        <taxon>Eukaryota</taxon>
        <taxon>Sar</taxon>
        <taxon>Stramenopiles</taxon>
        <taxon>Oomycota</taxon>
        <taxon>Saprolegniomycetes</taxon>
        <taxon>Saprolegniales</taxon>
        <taxon>Achlyaceae</taxon>
        <taxon>Achlya</taxon>
    </lineage>
</organism>
<dbReference type="OrthoDB" id="78431at2759"/>